<evidence type="ECO:0000259" key="10">
    <source>
        <dbReference type="Pfam" id="PF06747"/>
    </source>
</evidence>
<dbReference type="GO" id="GO:0005739">
    <property type="term" value="C:mitochondrion"/>
    <property type="evidence" value="ECO:0007669"/>
    <property type="project" value="UniProtKB-SubCell"/>
</dbReference>
<dbReference type="SUPFAM" id="SSF47694">
    <property type="entry name" value="Cytochrome c oxidase subunit h"/>
    <property type="match status" value="1"/>
</dbReference>
<evidence type="ECO:0000256" key="5">
    <source>
        <dbReference type="ARBA" id="ARBA00022660"/>
    </source>
</evidence>
<sequence>MASEEGATMTPYVPITTSAVLMTASKHITQSCRTQNKAFLDCKRADPDPEKCLVKGLDVTRCTLSLLKELHEKCSKEFDAYAKCMDYYGNEFKLCRKQQGEFESACPLKA</sequence>
<keyword evidence="12" id="KW-1185">Reference proteome</keyword>
<dbReference type="InterPro" id="IPR016680">
    <property type="entry name" value="NDUFA8"/>
</dbReference>
<comment type="function">
    <text evidence="1">Accessory subunit of the mitochondrial membrane respiratory chain NADH dehydrogenase (Complex I), that is believed not to be involved in catalysis. Complex I functions in the transfer of electrons from NADH to the respiratory chain. The immediate electron acceptor for the enzyme is believed to be ubiquinone.</text>
</comment>
<evidence type="ECO:0000256" key="4">
    <source>
        <dbReference type="ARBA" id="ARBA00022448"/>
    </source>
</evidence>
<evidence type="ECO:0000256" key="3">
    <source>
        <dbReference type="ARBA" id="ARBA00010705"/>
    </source>
</evidence>
<dbReference type="PANTHER" id="PTHR13344">
    <property type="entry name" value="NADH-UBIQUINONE OXIDOREDUCTASE"/>
    <property type="match status" value="1"/>
</dbReference>
<feature type="domain" description="CHCH" evidence="10">
    <location>
        <begin position="74"/>
        <end position="106"/>
    </location>
</feature>
<dbReference type="PANTHER" id="PTHR13344:SF0">
    <property type="entry name" value="NADH DEHYDROGENASE [UBIQUINONE] 1 ALPHA SUBCOMPLEX SUBUNIT 8"/>
    <property type="match status" value="1"/>
</dbReference>
<name>A0A8T2QNN8_CERRI</name>
<evidence type="ECO:0000313" key="12">
    <source>
        <dbReference type="Proteomes" id="UP000825935"/>
    </source>
</evidence>
<reference evidence="11" key="1">
    <citation type="submission" date="2021-08" db="EMBL/GenBank/DDBJ databases">
        <title>WGS assembly of Ceratopteris richardii.</title>
        <authorList>
            <person name="Marchant D.B."/>
            <person name="Chen G."/>
            <person name="Jenkins J."/>
            <person name="Shu S."/>
            <person name="Leebens-Mack J."/>
            <person name="Grimwood J."/>
            <person name="Schmutz J."/>
            <person name="Soltis P."/>
            <person name="Soltis D."/>
            <person name="Chen Z.-H."/>
        </authorList>
    </citation>
    <scope>NUCLEOTIDE SEQUENCE</scope>
    <source>
        <strain evidence="11">Whitten #5841</strain>
        <tissue evidence="11">Leaf</tissue>
    </source>
</reference>
<accession>A0A8T2QNN8</accession>
<dbReference type="GO" id="GO:0006120">
    <property type="term" value="P:mitochondrial electron transport, NADH to ubiquinone"/>
    <property type="evidence" value="ECO:0007669"/>
    <property type="project" value="InterPro"/>
</dbReference>
<dbReference type="OrthoDB" id="276296at2759"/>
<evidence type="ECO:0000256" key="6">
    <source>
        <dbReference type="ARBA" id="ARBA00022737"/>
    </source>
</evidence>
<keyword evidence="6" id="KW-0677">Repeat</keyword>
<evidence type="ECO:0000313" key="11">
    <source>
        <dbReference type="EMBL" id="KAH7285579.1"/>
    </source>
</evidence>
<gene>
    <name evidence="11" type="ORF">KP509_33G034900</name>
</gene>
<dbReference type="EMBL" id="CM035438">
    <property type="protein sequence ID" value="KAH7285579.1"/>
    <property type="molecule type" value="Genomic_DNA"/>
</dbReference>
<comment type="similarity">
    <text evidence="3">Belongs to the complex I NDUFA8 subunit family.</text>
</comment>
<dbReference type="InterPro" id="IPR036549">
    <property type="entry name" value="CX6/COA6-like_sf"/>
</dbReference>
<evidence type="ECO:0000256" key="1">
    <source>
        <dbReference type="ARBA" id="ARBA00003195"/>
    </source>
</evidence>
<evidence type="ECO:0000256" key="8">
    <source>
        <dbReference type="ARBA" id="ARBA00023128"/>
    </source>
</evidence>
<protein>
    <recommendedName>
        <fullName evidence="10">CHCH domain-containing protein</fullName>
    </recommendedName>
</protein>
<organism evidence="11 12">
    <name type="scientific">Ceratopteris richardii</name>
    <name type="common">Triangle waterfern</name>
    <dbReference type="NCBI Taxonomy" id="49495"/>
    <lineage>
        <taxon>Eukaryota</taxon>
        <taxon>Viridiplantae</taxon>
        <taxon>Streptophyta</taxon>
        <taxon>Embryophyta</taxon>
        <taxon>Tracheophyta</taxon>
        <taxon>Polypodiopsida</taxon>
        <taxon>Polypodiidae</taxon>
        <taxon>Polypodiales</taxon>
        <taxon>Pteridineae</taxon>
        <taxon>Pteridaceae</taxon>
        <taxon>Parkerioideae</taxon>
        <taxon>Ceratopteris</taxon>
    </lineage>
</organism>
<keyword evidence="8" id="KW-0496">Mitochondrion</keyword>
<keyword evidence="7" id="KW-0249">Electron transport</keyword>
<dbReference type="PROSITE" id="PS51808">
    <property type="entry name" value="CHCH"/>
    <property type="match status" value="1"/>
</dbReference>
<evidence type="ECO:0000256" key="2">
    <source>
        <dbReference type="ARBA" id="ARBA00004173"/>
    </source>
</evidence>
<keyword evidence="5" id="KW-0679">Respiratory chain</keyword>
<proteinExistence type="inferred from homology"/>
<comment type="caution">
    <text evidence="11">The sequence shown here is derived from an EMBL/GenBank/DDBJ whole genome shotgun (WGS) entry which is preliminary data.</text>
</comment>
<dbReference type="AlphaFoldDB" id="A0A8T2QNN8"/>
<keyword evidence="4" id="KW-0813">Transport</keyword>
<evidence type="ECO:0000256" key="7">
    <source>
        <dbReference type="ARBA" id="ARBA00022982"/>
    </source>
</evidence>
<dbReference type="OMA" id="REVETNC"/>
<dbReference type="InterPro" id="IPR010625">
    <property type="entry name" value="CHCH"/>
</dbReference>
<dbReference type="Proteomes" id="UP000825935">
    <property type="component" value="Chromosome 33"/>
</dbReference>
<comment type="subcellular location">
    <subcellularLocation>
        <location evidence="2">Mitochondrion</location>
    </subcellularLocation>
</comment>
<keyword evidence="9" id="KW-1015">Disulfide bond</keyword>
<dbReference type="Pfam" id="PF06747">
    <property type="entry name" value="CHCH"/>
    <property type="match status" value="1"/>
</dbReference>
<evidence type="ECO:0000256" key="9">
    <source>
        <dbReference type="ARBA" id="ARBA00023157"/>
    </source>
</evidence>